<dbReference type="OrthoDB" id="20828at2759"/>
<evidence type="ECO:0000313" key="2">
    <source>
        <dbReference type="Proteomes" id="UP000194236"/>
    </source>
</evidence>
<accession>A0A1Y3BSD1</accession>
<proteinExistence type="predicted"/>
<comment type="caution">
    <text evidence="1">The sequence shown here is derived from an EMBL/GenBank/DDBJ whole genome shotgun (WGS) entry which is preliminary data.</text>
</comment>
<organism evidence="1 2">
    <name type="scientific">Euroglyphus maynei</name>
    <name type="common">Mayne's house dust mite</name>
    <dbReference type="NCBI Taxonomy" id="6958"/>
    <lineage>
        <taxon>Eukaryota</taxon>
        <taxon>Metazoa</taxon>
        <taxon>Ecdysozoa</taxon>
        <taxon>Arthropoda</taxon>
        <taxon>Chelicerata</taxon>
        <taxon>Arachnida</taxon>
        <taxon>Acari</taxon>
        <taxon>Acariformes</taxon>
        <taxon>Sarcoptiformes</taxon>
        <taxon>Astigmata</taxon>
        <taxon>Psoroptidia</taxon>
        <taxon>Analgoidea</taxon>
        <taxon>Pyroglyphidae</taxon>
        <taxon>Pyroglyphinae</taxon>
        <taxon>Euroglyphus</taxon>
    </lineage>
</organism>
<dbReference type="EMBL" id="MUJZ01010398">
    <property type="protein sequence ID" value="OTF82065.1"/>
    <property type="molecule type" value="Genomic_DNA"/>
</dbReference>
<evidence type="ECO:0000313" key="1">
    <source>
        <dbReference type="EMBL" id="OTF82065.1"/>
    </source>
</evidence>
<reference evidence="1 2" key="1">
    <citation type="submission" date="2017-03" db="EMBL/GenBank/DDBJ databases">
        <title>Genome Survey of Euroglyphus maynei.</title>
        <authorList>
            <person name="Arlian L.G."/>
            <person name="Morgan M.S."/>
            <person name="Rider S.D."/>
        </authorList>
    </citation>
    <scope>NUCLEOTIDE SEQUENCE [LARGE SCALE GENOMIC DNA]</scope>
    <source>
        <strain evidence="1">Arlian Lab</strain>
        <tissue evidence="1">Whole body</tissue>
    </source>
</reference>
<protein>
    <submittedName>
        <fullName evidence="1">Uncharacterized protein</fullName>
    </submittedName>
</protein>
<name>A0A1Y3BSD1_EURMA</name>
<dbReference type="AlphaFoldDB" id="A0A1Y3BSD1"/>
<keyword evidence="2" id="KW-1185">Reference proteome</keyword>
<dbReference type="Proteomes" id="UP000194236">
    <property type="component" value="Unassembled WGS sequence"/>
</dbReference>
<gene>
    <name evidence="1" type="ORF">BLA29_008432</name>
</gene>
<sequence length="248" mass="29094">MNSEDEFGDRTYLSQIAKSKIDSTEKPSLSDFAKYVLRQDWVHDRCLRGFMIQPNSVKKLFDKKISYEDSQCLLNMICYHKQILPPPVNINEKIDSKQIIHIFQNLDEWSLRISWLQLHLIYENLANNSQSPQSNYEWLDTLALAIMDYFQQSCQFEPVLDSKNLTIFTSKSSNMKNNLLNFGNNNNVSNERIWLLKPLISKLPLQNKILRFAANMFDSSIWILYSQNQSGSMSSKISKIRIIWPEFH</sequence>